<accession>A0A1L9RYF6</accession>
<evidence type="ECO:0000256" key="3">
    <source>
        <dbReference type="ARBA" id="ARBA00007812"/>
    </source>
</evidence>
<feature type="binding site" evidence="11">
    <location>
        <position position="492"/>
    </location>
    <ligand>
        <name>Mg(2+)</name>
        <dbReference type="ChEBI" id="CHEBI:18420"/>
    </ligand>
</feature>
<dbReference type="Pfam" id="PF00205">
    <property type="entry name" value="TPP_enzyme_M"/>
    <property type="match status" value="1"/>
</dbReference>
<dbReference type="VEuPathDB" id="FungiDB:ASPWEDRAFT_49762"/>
<dbReference type="GO" id="GO:0000287">
    <property type="term" value="F:magnesium ion binding"/>
    <property type="evidence" value="ECO:0007669"/>
    <property type="project" value="InterPro"/>
</dbReference>
<dbReference type="Pfam" id="PF02775">
    <property type="entry name" value="TPP_enzyme_C"/>
    <property type="match status" value="1"/>
</dbReference>
<dbReference type="InterPro" id="IPR029061">
    <property type="entry name" value="THDP-binding"/>
</dbReference>
<dbReference type="FunFam" id="3.40.50.970:FF:000024">
    <property type="entry name" value="Pyruvate decarboxylase isozyme"/>
    <property type="match status" value="1"/>
</dbReference>
<evidence type="ECO:0000256" key="1">
    <source>
        <dbReference type="ARBA" id="ARBA00001041"/>
    </source>
</evidence>
<proteinExistence type="inferred from homology"/>
<dbReference type="PIRSF" id="PIRSF036565">
    <property type="entry name" value="Pyruvt_ip_decrb"/>
    <property type="match status" value="1"/>
</dbReference>
<keyword evidence="9 12" id="KW-0786">Thiamine pyrophosphate</keyword>
<comment type="catalytic activity">
    <reaction evidence="1">
        <text>a 2-oxocarboxylate + H(+) = an aldehyde + CO2</text>
        <dbReference type="Rhea" id="RHEA:11628"/>
        <dbReference type="ChEBI" id="CHEBI:15378"/>
        <dbReference type="ChEBI" id="CHEBI:16526"/>
        <dbReference type="ChEBI" id="CHEBI:17478"/>
        <dbReference type="ChEBI" id="CHEBI:35179"/>
        <dbReference type="EC" id="4.1.1.1"/>
    </reaction>
</comment>
<evidence type="ECO:0000259" key="15">
    <source>
        <dbReference type="Pfam" id="PF02776"/>
    </source>
</evidence>
<protein>
    <recommendedName>
        <fullName evidence="5">Pyruvate decarboxylase</fullName>
        <ecNumber evidence="4">4.1.1.1</ecNumber>
    </recommendedName>
</protein>
<sequence>MGEMFDPESSVSKLAIQKEVPKDQWNIGTRLAHRIEELGVKDYFVVPGDFNLTLLDQLLKNSNIRMVGCCNELNAGYAGDGYARSSPSGVAVVVVTYMVGGLSLLNAIAGAYSEGLKVVVVSACPPVGKSDPDTIIHHSVGTQDQDHALRIFREVTTASVRLDGKEDPAELLDKTLIKCVENSLPVYIEIPCGSAEVPCKSPKPLVAENQLISQPGSINAALGAVNSVWKHVKRPLMIVGPHVRRQISQELMVALIEKLGCAVLCQPDAKSQVPESHSQFAGTFWPVEPGSNSKIWTSDLWIILGGRWTDLHTPGGVFDRKKEAHRMLYLDTDQVKTPDGRQIKDIALTHLVEAIVQSDIPRNPATVSRYSKPNGAYLSQRPQTASQVTLAGVLDGVQKILKTNGTLIADAGDCWFTAQEIKLPPGADFQKQMVYSAIGWSLPAALGCQLARPDGRAVLMVGDGAFQMTAAELSTMIRMKANAIVLIFNNMGYRTETAIHDGPYNYLSSWNYAQFASSMCNHFHTEDGGNKYLTGADKESLANPSMFAMRIKTHGDLMVGLDRAEREPHKLALLECCIHPDDTSSVLQTFGRSFGQG</sequence>
<evidence type="ECO:0000259" key="14">
    <source>
        <dbReference type="Pfam" id="PF02775"/>
    </source>
</evidence>
<dbReference type="InterPro" id="IPR047213">
    <property type="entry name" value="TPP_PYR_PDC_IPDC-like"/>
</dbReference>
<keyword evidence="7" id="KW-0210">Decarboxylase</keyword>
<dbReference type="Gene3D" id="3.40.50.970">
    <property type="match status" value="2"/>
</dbReference>
<dbReference type="RefSeq" id="XP_040693590.1">
    <property type="nucleotide sequence ID" value="XM_040837328.1"/>
</dbReference>
<dbReference type="InterPro" id="IPR012110">
    <property type="entry name" value="PDC/IPDC-like"/>
</dbReference>
<dbReference type="STRING" id="1073089.A0A1L9RYF6"/>
<evidence type="ECO:0000313" key="17">
    <source>
        <dbReference type="Proteomes" id="UP000184383"/>
    </source>
</evidence>
<keyword evidence="10" id="KW-0456">Lyase</keyword>
<dbReference type="Gene3D" id="3.40.50.1220">
    <property type="entry name" value="TPP-binding domain"/>
    <property type="match status" value="1"/>
</dbReference>
<comment type="cofactor">
    <cofactor evidence="11">
        <name>Mg(2+)</name>
        <dbReference type="ChEBI" id="CHEBI:18420"/>
    </cofactor>
    <text evidence="11">Binds 1 Mg(2+) per subunit.</text>
</comment>
<dbReference type="GO" id="GO:0005829">
    <property type="term" value="C:cytosol"/>
    <property type="evidence" value="ECO:0007669"/>
    <property type="project" value="TreeGrafter"/>
</dbReference>
<dbReference type="Pfam" id="PF02776">
    <property type="entry name" value="TPP_enzyme_N"/>
    <property type="match status" value="1"/>
</dbReference>
<dbReference type="SUPFAM" id="SSF52518">
    <property type="entry name" value="Thiamin diphosphate-binding fold (THDP-binding)"/>
    <property type="match status" value="2"/>
</dbReference>
<evidence type="ECO:0000256" key="10">
    <source>
        <dbReference type="ARBA" id="ARBA00023239"/>
    </source>
</evidence>
<comment type="similarity">
    <text evidence="3 12">Belongs to the TPP enzyme family.</text>
</comment>
<dbReference type="Proteomes" id="UP000184383">
    <property type="component" value="Unassembled WGS sequence"/>
</dbReference>
<gene>
    <name evidence="16" type="ORF">ASPWEDRAFT_49762</name>
</gene>
<dbReference type="GO" id="GO:0004737">
    <property type="term" value="F:pyruvate decarboxylase activity"/>
    <property type="evidence" value="ECO:0007669"/>
    <property type="project" value="UniProtKB-EC"/>
</dbReference>
<evidence type="ECO:0000313" key="16">
    <source>
        <dbReference type="EMBL" id="OJJ39914.1"/>
    </source>
</evidence>
<dbReference type="InterPro" id="IPR047214">
    <property type="entry name" value="TPP_PDC_IPDC"/>
</dbReference>
<dbReference type="InterPro" id="IPR011766">
    <property type="entry name" value="TPP_enzyme_TPP-bd"/>
</dbReference>
<dbReference type="InterPro" id="IPR000399">
    <property type="entry name" value="TPP-bd_CS"/>
</dbReference>
<keyword evidence="6 11" id="KW-0479">Metal-binding</keyword>
<feature type="binding site" evidence="11">
    <location>
        <position position="490"/>
    </location>
    <ligand>
        <name>Mg(2+)</name>
        <dbReference type="ChEBI" id="CHEBI:18420"/>
    </ligand>
</feature>
<feature type="domain" description="Thiamine pyrophosphate enzyme central" evidence="13">
    <location>
        <begin position="231"/>
        <end position="342"/>
    </location>
</feature>
<dbReference type="InterPro" id="IPR012000">
    <property type="entry name" value="Thiamin_PyroP_enz_cen_dom"/>
</dbReference>
<dbReference type="GO" id="GO:0030976">
    <property type="term" value="F:thiamine pyrophosphate binding"/>
    <property type="evidence" value="ECO:0007669"/>
    <property type="project" value="InterPro"/>
</dbReference>
<feature type="binding site" evidence="11">
    <location>
        <position position="463"/>
    </location>
    <ligand>
        <name>Mg(2+)</name>
        <dbReference type="ChEBI" id="CHEBI:18420"/>
    </ligand>
</feature>
<dbReference type="PANTHER" id="PTHR43452:SF1">
    <property type="entry name" value="PYRUVATE DECARBOXYLASE C186.09-RELATED"/>
    <property type="match status" value="1"/>
</dbReference>
<dbReference type="PANTHER" id="PTHR43452">
    <property type="entry name" value="PYRUVATE DECARBOXYLASE"/>
    <property type="match status" value="1"/>
</dbReference>
<keyword evidence="8 11" id="KW-0460">Magnesium</keyword>
<comment type="cofactor">
    <cofactor evidence="2">
        <name>thiamine diphosphate</name>
        <dbReference type="ChEBI" id="CHEBI:58937"/>
    </cofactor>
</comment>
<feature type="domain" description="Thiamine pyrophosphate enzyme TPP-binding" evidence="14">
    <location>
        <begin position="411"/>
        <end position="518"/>
    </location>
</feature>
<dbReference type="CDD" id="cd02005">
    <property type="entry name" value="TPP_PDC_IPDC"/>
    <property type="match status" value="1"/>
</dbReference>
<keyword evidence="17" id="KW-1185">Reference proteome</keyword>
<dbReference type="AlphaFoldDB" id="A0A1L9RYF6"/>
<feature type="domain" description="Thiamine pyrophosphate enzyme N-terminal TPP-binding" evidence="15">
    <location>
        <begin position="27"/>
        <end position="137"/>
    </location>
</feature>
<name>A0A1L9RYF6_ASPWE</name>
<dbReference type="EMBL" id="KV878210">
    <property type="protein sequence ID" value="OJJ39914.1"/>
    <property type="molecule type" value="Genomic_DNA"/>
</dbReference>
<dbReference type="EC" id="4.1.1.1" evidence="4"/>
<dbReference type="GeneID" id="63753176"/>
<organism evidence="16 17">
    <name type="scientific">Aspergillus wentii DTO 134E9</name>
    <dbReference type="NCBI Taxonomy" id="1073089"/>
    <lineage>
        <taxon>Eukaryota</taxon>
        <taxon>Fungi</taxon>
        <taxon>Dikarya</taxon>
        <taxon>Ascomycota</taxon>
        <taxon>Pezizomycotina</taxon>
        <taxon>Eurotiomycetes</taxon>
        <taxon>Eurotiomycetidae</taxon>
        <taxon>Eurotiales</taxon>
        <taxon>Aspergillaceae</taxon>
        <taxon>Aspergillus</taxon>
        <taxon>Aspergillus subgen. Cremei</taxon>
    </lineage>
</organism>
<dbReference type="OrthoDB" id="3970464at2759"/>
<evidence type="ECO:0000256" key="12">
    <source>
        <dbReference type="RuleBase" id="RU362132"/>
    </source>
</evidence>
<evidence type="ECO:0000256" key="2">
    <source>
        <dbReference type="ARBA" id="ARBA00001964"/>
    </source>
</evidence>
<evidence type="ECO:0000256" key="4">
    <source>
        <dbReference type="ARBA" id="ARBA00013202"/>
    </source>
</evidence>
<evidence type="ECO:0000256" key="9">
    <source>
        <dbReference type="ARBA" id="ARBA00023052"/>
    </source>
</evidence>
<evidence type="ECO:0000256" key="5">
    <source>
        <dbReference type="ARBA" id="ARBA00014422"/>
    </source>
</evidence>
<evidence type="ECO:0000256" key="6">
    <source>
        <dbReference type="ARBA" id="ARBA00022723"/>
    </source>
</evidence>
<evidence type="ECO:0000256" key="8">
    <source>
        <dbReference type="ARBA" id="ARBA00022842"/>
    </source>
</evidence>
<evidence type="ECO:0000256" key="7">
    <source>
        <dbReference type="ARBA" id="ARBA00022793"/>
    </source>
</evidence>
<evidence type="ECO:0000256" key="11">
    <source>
        <dbReference type="PIRSR" id="PIRSR036565-2"/>
    </source>
</evidence>
<dbReference type="PROSITE" id="PS00187">
    <property type="entry name" value="TPP_ENZYMES"/>
    <property type="match status" value="1"/>
</dbReference>
<reference evidence="17" key="1">
    <citation type="journal article" date="2017" name="Genome Biol.">
        <title>Comparative genomics reveals high biological diversity and specific adaptations in the industrially and medically important fungal genus Aspergillus.</title>
        <authorList>
            <person name="de Vries R.P."/>
            <person name="Riley R."/>
            <person name="Wiebenga A."/>
            <person name="Aguilar-Osorio G."/>
            <person name="Amillis S."/>
            <person name="Uchima C.A."/>
            <person name="Anderluh G."/>
            <person name="Asadollahi M."/>
            <person name="Askin M."/>
            <person name="Barry K."/>
            <person name="Battaglia E."/>
            <person name="Bayram O."/>
            <person name="Benocci T."/>
            <person name="Braus-Stromeyer S.A."/>
            <person name="Caldana C."/>
            <person name="Canovas D."/>
            <person name="Cerqueira G.C."/>
            <person name="Chen F."/>
            <person name="Chen W."/>
            <person name="Choi C."/>
            <person name="Clum A."/>
            <person name="Dos Santos R.A."/>
            <person name="Damasio A.R."/>
            <person name="Diallinas G."/>
            <person name="Emri T."/>
            <person name="Fekete E."/>
            <person name="Flipphi M."/>
            <person name="Freyberg S."/>
            <person name="Gallo A."/>
            <person name="Gournas C."/>
            <person name="Habgood R."/>
            <person name="Hainaut M."/>
            <person name="Harispe M.L."/>
            <person name="Henrissat B."/>
            <person name="Hilden K.S."/>
            <person name="Hope R."/>
            <person name="Hossain A."/>
            <person name="Karabika E."/>
            <person name="Karaffa L."/>
            <person name="Karanyi Z."/>
            <person name="Krasevec N."/>
            <person name="Kuo A."/>
            <person name="Kusch H."/>
            <person name="LaButti K."/>
            <person name="Lagendijk E.L."/>
            <person name="Lapidus A."/>
            <person name="Levasseur A."/>
            <person name="Lindquist E."/>
            <person name="Lipzen A."/>
            <person name="Logrieco A.F."/>
            <person name="MacCabe A."/>
            <person name="Maekelae M.R."/>
            <person name="Malavazi I."/>
            <person name="Melin P."/>
            <person name="Meyer V."/>
            <person name="Mielnichuk N."/>
            <person name="Miskei M."/>
            <person name="Molnar A.P."/>
            <person name="Mule G."/>
            <person name="Ngan C.Y."/>
            <person name="Orejas M."/>
            <person name="Orosz E."/>
            <person name="Ouedraogo J.P."/>
            <person name="Overkamp K.M."/>
            <person name="Park H.-S."/>
            <person name="Perrone G."/>
            <person name="Piumi F."/>
            <person name="Punt P.J."/>
            <person name="Ram A.F."/>
            <person name="Ramon A."/>
            <person name="Rauscher S."/>
            <person name="Record E."/>
            <person name="Riano-Pachon D.M."/>
            <person name="Robert V."/>
            <person name="Roehrig J."/>
            <person name="Ruller R."/>
            <person name="Salamov A."/>
            <person name="Salih N.S."/>
            <person name="Samson R.A."/>
            <person name="Sandor E."/>
            <person name="Sanguinetti M."/>
            <person name="Schuetze T."/>
            <person name="Sepcic K."/>
            <person name="Shelest E."/>
            <person name="Sherlock G."/>
            <person name="Sophianopoulou V."/>
            <person name="Squina F.M."/>
            <person name="Sun H."/>
            <person name="Susca A."/>
            <person name="Todd R.B."/>
            <person name="Tsang A."/>
            <person name="Unkles S.E."/>
            <person name="van de Wiele N."/>
            <person name="van Rossen-Uffink D."/>
            <person name="Oliveira J.V."/>
            <person name="Vesth T.C."/>
            <person name="Visser J."/>
            <person name="Yu J.-H."/>
            <person name="Zhou M."/>
            <person name="Andersen M.R."/>
            <person name="Archer D.B."/>
            <person name="Baker S.E."/>
            <person name="Benoit I."/>
            <person name="Brakhage A.A."/>
            <person name="Braus G.H."/>
            <person name="Fischer R."/>
            <person name="Frisvad J.C."/>
            <person name="Goldman G.H."/>
            <person name="Houbraken J."/>
            <person name="Oakley B."/>
            <person name="Pocsi I."/>
            <person name="Scazzocchio C."/>
            <person name="Seiboth B."/>
            <person name="vanKuyk P.A."/>
            <person name="Wortman J."/>
            <person name="Dyer P.S."/>
            <person name="Grigoriev I.V."/>
        </authorList>
    </citation>
    <scope>NUCLEOTIDE SEQUENCE [LARGE SCALE GENOMIC DNA]</scope>
    <source>
        <strain evidence="17">DTO 134E9</strain>
    </source>
</reference>
<evidence type="ECO:0000259" key="13">
    <source>
        <dbReference type="Pfam" id="PF00205"/>
    </source>
</evidence>
<dbReference type="InterPro" id="IPR012001">
    <property type="entry name" value="Thiamin_PyroP_enz_TPP-bd_dom"/>
</dbReference>
<dbReference type="CDD" id="cd07038">
    <property type="entry name" value="TPP_PYR_PDC_IPDC_like"/>
    <property type="match status" value="1"/>
</dbReference>
<dbReference type="SUPFAM" id="SSF52467">
    <property type="entry name" value="DHS-like NAD/FAD-binding domain"/>
    <property type="match status" value="1"/>
</dbReference>
<dbReference type="GO" id="GO:0000949">
    <property type="term" value="P:aromatic amino acid family catabolic process to alcohol via Ehrlich pathway"/>
    <property type="evidence" value="ECO:0007669"/>
    <property type="project" value="TreeGrafter"/>
</dbReference>
<dbReference type="InterPro" id="IPR029035">
    <property type="entry name" value="DHS-like_NAD/FAD-binding_dom"/>
</dbReference>